<dbReference type="Pfam" id="PF20684">
    <property type="entry name" value="Fung_rhodopsin"/>
    <property type="match status" value="1"/>
</dbReference>
<keyword evidence="9" id="KW-1185">Reference proteome</keyword>
<keyword evidence="2 6" id="KW-0812">Transmembrane</keyword>
<keyword evidence="4 6" id="KW-0472">Membrane</keyword>
<dbReference type="PANTHER" id="PTHR33048">
    <property type="entry name" value="PTH11-LIKE INTEGRAL MEMBRANE PROTEIN (AFU_ORTHOLOGUE AFUA_5G11245)"/>
    <property type="match status" value="1"/>
</dbReference>
<gene>
    <name evidence="8" type="ORF">K452DRAFT_280074</name>
</gene>
<evidence type="ECO:0000313" key="8">
    <source>
        <dbReference type="EMBL" id="KAF2136377.1"/>
    </source>
</evidence>
<dbReference type="AlphaFoldDB" id="A0A6A6B017"/>
<dbReference type="GeneID" id="54296936"/>
<evidence type="ECO:0000259" key="7">
    <source>
        <dbReference type="Pfam" id="PF20684"/>
    </source>
</evidence>
<sequence length="391" mass="43214">MATGEFGAPPGYVDLHENQTEVIYWTIIPVAVVGTGSVVLRFMARSMANGPGLCIDDVFIFLALVFTWVTAICCFLSIQYGAGRHLWTVSKDDFTMIWRILYAYVMIYATAVSCTKFSIVLFYRRIFSFTYGFWLGAFLAVSYWVVILVVINTGCRPFSYFFEQYTNPTAEGTCIDLGLFYYANAIWAMLVDVVILLMPLPTIWSLQLPTQKRAAVTVIFLLGAFVVGASIARIVTLKHFLSAKDLTWEIGAVFIWSCVEPFVGIVSACLPTFAPLMRRVSPSLKRRFSLLWDSWGSTFGAGTTSRSRAQSGSARRQKWGARGYVETVEGDVESGDAIGLTTRIRAGSARSGSACGSASASAGSKAEDDAWRCEEHAITVNKEVTWGEVRR</sequence>
<proteinExistence type="inferred from homology"/>
<dbReference type="GO" id="GO:0016020">
    <property type="term" value="C:membrane"/>
    <property type="evidence" value="ECO:0007669"/>
    <property type="project" value="UniProtKB-SubCell"/>
</dbReference>
<dbReference type="InterPro" id="IPR049326">
    <property type="entry name" value="Rhodopsin_dom_fungi"/>
</dbReference>
<feature type="transmembrane region" description="Helical" evidence="6">
    <location>
        <begin position="185"/>
        <end position="206"/>
    </location>
</feature>
<organism evidence="8 9">
    <name type="scientific">Aplosporella prunicola CBS 121167</name>
    <dbReference type="NCBI Taxonomy" id="1176127"/>
    <lineage>
        <taxon>Eukaryota</taxon>
        <taxon>Fungi</taxon>
        <taxon>Dikarya</taxon>
        <taxon>Ascomycota</taxon>
        <taxon>Pezizomycotina</taxon>
        <taxon>Dothideomycetes</taxon>
        <taxon>Dothideomycetes incertae sedis</taxon>
        <taxon>Botryosphaeriales</taxon>
        <taxon>Aplosporellaceae</taxon>
        <taxon>Aplosporella</taxon>
    </lineage>
</organism>
<feature type="transmembrane region" description="Helical" evidence="6">
    <location>
        <begin position="218"/>
        <end position="241"/>
    </location>
</feature>
<dbReference type="RefSeq" id="XP_033392095.1">
    <property type="nucleotide sequence ID" value="XM_033539440.1"/>
</dbReference>
<dbReference type="EMBL" id="ML995523">
    <property type="protein sequence ID" value="KAF2136377.1"/>
    <property type="molecule type" value="Genomic_DNA"/>
</dbReference>
<evidence type="ECO:0000256" key="2">
    <source>
        <dbReference type="ARBA" id="ARBA00022692"/>
    </source>
</evidence>
<dbReference type="PANTHER" id="PTHR33048:SF47">
    <property type="entry name" value="INTEGRAL MEMBRANE PROTEIN-RELATED"/>
    <property type="match status" value="1"/>
</dbReference>
<feature type="domain" description="Rhodopsin" evidence="7">
    <location>
        <begin position="40"/>
        <end position="279"/>
    </location>
</feature>
<evidence type="ECO:0000256" key="5">
    <source>
        <dbReference type="ARBA" id="ARBA00038359"/>
    </source>
</evidence>
<comment type="similarity">
    <text evidence="5">Belongs to the SAT4 family.</text>
</comment>
<feature type="transmembrane region" description="Helical" evidence="6">
    <location>
        <begin position="253"/>
        <end position="277"/>
    </location>
</feature>
<accession>A0A6A6B017</accession>
<feature type="transmembrane region" description="Helical" evidence="6">
    <location>
        <begin position="22"/>
        <end position="43"/>
    </location>
</feature>
<evidence type="ECO:0000313" key="9">
    <source>
        <dbReference type="Proteomes" id="UP000799438"/>
    </source>
</evidence>
<evidence type="ECO:0000256" key="4">
    <source>
        <dbReference type="ARBA" id="ARBA00023136"/>
    </source>
</evidence>
<feature type="transmembrane region" description="Helical" evidence="6">
    <location>
        <begin position="55"/>
        <end position="80"/>
    </location>
</feature>
<evidence type="ECO:0000256" key="3">
    <source>
        <dbReference type="ARBA" id="ARBA00022989"/>
    </source>
</evidence>
<feature type="transmembrane region" description="Helical" evidence="6">
    <location>
        <begin position="130"/>
        <end position="151"/>
    </location>
</feature>
<protein>
    <recommendedName>
        <fullName evidence="7">Rhodopsin domain-containing protein</fullName>
    </recommendedName>
</protein>
<dbReference type="Proteomes" id="UP000799438">
    <property type="component" value="Unassembled WGS sequence"/>
</dbReference>
<feature type="transmembrane region" description="Helical" evidence="6">
    <location>
        <begin position="100"/>
        <end position="123"/>
    </location>
</feature>
<keyword evidence="3 6" id="KW-1133">Transmembrane helix</keyword>
<name>A0A6A6B017_9PEZI</name>
<reference evidence="8" key="1">
    <citation type="journal article" date="2020" name="Stud. Mycol.">
        <title>101 Dothideomycetes genomes: a test case for predicting lifestyles and emergence of pathogens.</title>
        <authorList>
            <person name="Haridas S."/>
            <person name="Albert R."/>
            <person name="Binder M."/>
            <person name="Bloem J."/>
            <person name="Labutti K."/>
            <person name="Salamov A."/>
            <person name="Andreopoulos B."/>
            <person name="Baker S."/>
            <person name="Barry K."/>
            <person name="Bills G."/>
            <person name="Bluhm B."/>
            <person name="Cannon C."/>
            <person name="Castanera R."/>
            <person name="Culley D."/>
            <person name="Daum C."/>
            <person name="Ezra D."/>
            <person name="Gonzalez J."/>
            <person name="Henrissat B."/>
            <person name="Kuo A."/>
            <person name="Liang C."/>
            <person name="Lipzen A."/>
            <person name="Lutzoni F."/>
            <person name="Magnuson J."/>
            <person name="Mondo S."/>
            <person name="Nolan M."/>
            <person name="Ohm R."/>
            <person name="Pangilinan J."/>
            <person name="Park H.-J."/>
            <person name="Ramirez L."/>
            <person name="Alfaro M."/>
            <person name="Sun H."/>
            <person name="Tritt A."/>
            <person name="Yoshinaga Y."/>
            <person name="Zwiers L.-H."/>
            <person name="Turgeon B."/>
            <person name="Goodwin S."/>
            <person name="Spatafora J."/>
            <person name="Crous P."/>
            <person name="Grigoriev I."/>
        </authorList>
    </citation>
    <scope>NUCLEOTIDE SEQUENCE</scope>
    <source>
        <strain evidence="8">CBS 121167</strain>
    </source>
</reference>
<evidence type="ECO:0000256" key="6">
    <source>
        <dbReference type="SAM" id="Phobius"/>
    </source>
</evidence>
<dbReference type="InterPro" id="IPR052337">
    <property type="entry name" value="SAT4-like"/>
</dbReference>
<dbReference type="OrthoDB" id="5429740at2759"/>
<evidence type="ECO:0000256" key="1">
    <source>
        <dbReference type="ARBA" id="ARBA00004141"/>
    </source>
</evidence>
<comment type="subcellular location">
    <subcellularLocation>
        <location evidence="1">Membrane</location>
        <topology evidence="1">Multi-pass membrane protein</topology>
    </subcellularLocation>
</comment>